<dbReference type="SUPFAM" id="SSF55931">
    <property type="entry name" value="Glutamine synthetase/guanido kinase"/>
    <property type="match status" value="1"/>
</dbReference>
<evidence type="ECO:0000313" key="11">
    <source>
        <dbReference type="EMBL" id="CAF2955632.1"/>
    </source>
</evidence>
<keyword evidence="7 10" id="KW-0067">ATP-binding</keyword>
<evidence type="ECO:0000256" key="6">
    <source>
        <dbReference type="ARBA" id="ARBA00022741"/>
    </source>
</evidence>
<gene>
    <name evidence="11" type="ORF">LSAA_10065</name>
</gene>
<dbReference type="EMBL" id="HG994584">
    <property type="protein sequence ID" value="CAF2955632.1"/>
    <property type="molecule type" value="Genomic_DNA"/>
</dbReference>
<evidence type="ECO:0000256" key="9">
    <source>
        <dbReference type="ARBA" id="ARBA00032122"/>
    </source>
</evidence>
<dbReference type="AlphaFoldDB" id="A0A7R8H9V6"/>
<evidence type="ECO:0000256" key="2">
    <source>
        <dbReference type="ARBA" id="ARBA00008100"/>
    </source>
</evidence>
<keyword evidence="12" id="KW-1185">Reference proteome</keyword>
<evidence type="ECO:0000256" key="4">
    <source>
        <dbReference type="ARBA" id="ARBA00022598"/>
    </source>
</evidence>
<dbReference type="Proteomes" id="UP000675881">
    <property type="component" value="Chromosome 5"/>
</dbReference>
<evidence type="ECO:0000256" key="7">
    <source>
        <dbReference type="ARBA" id="ARBA00022840"/>
    </source>
</evidence>
<dbReference type="GO" id="GO:0005524">
    <property type="term" value="F:ATP binding"/>
    <property type="evidence" value="ECO:0007669"/>
    <property type="project" value="UniProtKB-UniRule"/>
</dbReference>
<keyword evidence="6 10" id="KW-0547">Nucleotide-binding</keyword>
<name>A0A7R8H9V6_LEPSM</name>
<dbReference type="InterPro" id="IPR004308">
    <property type="entry name" value="GCS"/>
</dbReference>
<dbReference type="OrthoDB" id="7939818at2759"/>
<dbReference type="FunFam" id="3.30.590.50:FF:000002">
    <property type="entry name" value="Glutamate--cysteine ligase catalytic subunit"/>
    <property type="match status" value="1"/>
</dbReference>
<comment type="catalytic activity">
    <reaction evidence="10">
        <text>L-cysteine + L-glutamate + ATP = gamma-L-glutamyl-L-cysteine + ADP + phosphate + H(+)</text>
        <dbReference type="Rhea" id="RHEA:13285"/>
        <dbReference type="ChEBI" id="CHEBI:15378"/>
        <dbReference type="ChEBI" id="CHEBI:29985"/>
        <dbReference type="ChEBI" id="CHEBI:30616"/>
        <dbReference type="ChEBI" id="CHEBI:35235"/>
        <dbReference type="ChEBI" id="CHEBI:43474"/>
        <dbReference type="ChEBI" id="CHEBI:58173"/>
        <dbReference type="ChEBI" id="CHEBI:456216"/>
        <dbReference type="EC" id="6.3.2.2"/>
    </reaction>
</comment>
<evidence type="ECO:0000256" key="5">
    <source>
        <dbReference type="ARBA" id="ARBA00022684"/>
    </source>
</evidence>
<organism evidence="11 12">
    <name type="scientific">Lepeophtheirus salmonis</name>
    <name type="common">Salmon louse</name>
    <name type="synonym">Caligus salmonis</name>
    <dbReference type="NCBI Taxonomy" id="72036"/>
    <lineage>
        <taxon>Eukaryota</taxon>
        <taxon>Metazoa</taxon>
        <taxon>Ecdysozoa</taxon>
        <taxon>Arthropoda</taxon>
        <taxon>Crustacea</taxon>
        <taxon>Multicrustacea</taxon>
        <taxon>Hexanauplia</taxon>
        <taxon>Copepoda</taxon>
        <taxon>Siphonostomatoida</taxon>
        <taxon>Caligidae</taxon>
        <taxon>Lepeophtheirus</taxon>
    </lineage>
</organism>
<keyword evidence="5 10" id="KW-0317">Glutathione biosynthesis</keyword>
<dbReference type="Gene3D" id="1.10.8.960">
    <property type="match status" value="1"/>
</dbReference>
<dbReference type="PANTHER" id="PTHR11164:SF0">
    <property type="entry name" value="GLUTAMATE--CYSTEINE LIGASE CATALYTIC SUBUNIT"/>
    <property type="match status" value="1"/>
</dbReference>
<dbReference type="Gene3D" id="3.30.590.50">
    <property type="match status" value="2"/>
</dbReference>
<dbReference type="GO" id="GO:0017109">
    <property type="term" value="C:glutamate-cysteine ligase complex"/>
    <property type="evidence" value="ECO:0007669"/>
    <property type="project" value="TreeGrafter"/>
</dbReference>
<protein>
    <recommendedName>
        <fullName evidence="3 10">Glutamate--cysteine ligase</fullName>
        <ecNumber evidence="3 10">6.3.2.2</ecNumber>
    </recommendedName>
    <alternativeName>
        <fullName evidence="9 10">Gamma-ECS</fullName>
    </alternativeName>
    <alternativeName>
        <fullName evidence="8 10">Gamma-glutamylcysteine synthetase</fullName>
    </alternativeName>
</protein>
<dbReference type="EC" id="6.3.2.2" evidence="3 10"/>
<sequence length="866" mass="99788">MPPNKSVLSLSDLSLQWIVIFVHETLQRLSKSNNAENQKNAVDDLFQTIPCSFYSNFVDVLFTKIIREKSVLPCKYYNYISGIFNRHLRELSLSDCNLFQDSSSVLEEFLTSSNQPVSNCKSLKIYKNVMALLDFDPLKLTHTLSSYFPNISVMIVQGLPSELDRWEVLNFIKKLVANSPFIQCLDLSGSNIDDKTCEIIGSSLNALHTLQLNNCLLTSAGVSNLLKNKNLVRLDCLRGIENLVRMVITSSDFKNQVIQRGIYDITKILIFSNIPLHIVNHPNYVKFFKKRKTEAHDRNKIVLKFAIGTSGYCKFCYRRILKIFCEYETKKLADHVHEHGITQFINSYEKLKHRHGDDLKWGDEVEYFIIKFKHSSQEARVCLKAMELLSILQKPKIRGDKDLNSIWVPEYAAYMVEGTPGVPYGGGSISQFNRIEANMKMRRNEVRALLEDDESILSITNFPRLGCSKFTYPEIFPLPESEITRSLFWPDAAIYPSHPRFKTLSRNIRERRGEKVAIDLPIFKDKYTEEVLKNDPGYIDGKEGHVHCDAMGFGMGMCCLQVTFQATNVDEARILYDQLAPLCPILLALTAATPTCRGYLVDRDCRWDTISASVDCRTQEERGLLPLSTDKFVIPKSRYDSIIYDKDIYEKLIDNQIDTLLAKHISHLFIRDPISVFSEKVHQDDNKETDHFENIQSTNWQTMRFKIPPVDPKIGWRVEFRPCEIQFTDFENSSIVCFVVLLTRTILTKVYFRINIADSDAPPEIEELTIHEIFNGTSEFEFPGLISLIKSYLSNQNVETDTMCTLCNYLHFIERRASTELITNAKFIREFILDHPDYKQDSVISERINYDLLIEIDKITDGVLKK</sequence>
<dbReference type="SUPFAM" id="SSF52047">
    <property type="entry name" value="RNI-like"/>
    <property type="match status" value="1"/>
</dbReference>
<dbReference type="UniPathway" id="UPA00142">
    <property type="reaction ID" value="UER00209"/>
</dbReference>
<dbReference type="Gene3D" id="3.80.10.10">
    <property type="entry name" value="Ribonuclease Inhibitor"/>
    <property type="match status" value="1"/>
</dbReference>
<evidence type="ECO:0000256" key="8">
    <source>
        <dbReference type="ARBA" id="ARBA00030585"/>
    </source>
</evidence>
<reference evidence="11" key="1">
    <citation type="submission" date="2021-02" db="EMBL/GenBank/DDBJ databases">
        <authorList>
            <person name="Bekaert M."/>
        </authorList>
    </citation>
    <scope>NUCLEOTIDE SEQUENCE</scope>
    <source>
        <strain evidence="11">IoA-00</strain>
    </source>
</reference>
<comment type="similarity">
    <text evidence="2 10">Belongs to the glutamate--cysteine ligase type 3 family.</text>
</comment>
<evidence type="ECO:0000313" key="12">
    <source>
        <dbReference type="Proteomes" id="UP000675881"/>
    </source>
</evidence>
<keyword evidence="4 10" id="KW-0436">Ligase</keyword>
<dbReference type="GO" id="GO:0006750">
    <property type="term" value="P:glutathione biosynthetic process"/>
    <property type="evidence" value="ECO:0007669"/>
    <property type="project" value="UniProtKB-UniRule"/>
</dbReference>
<proteinExistence type="inferred from homology"/>
<dbReference type="GO" id="GO:0004357">
    <property type="term" value="F:glutamate-cysteine ligase activity"/>
    <property type="evidence" value="ECO:0007669"/>
    <property type="project" value="UniProtKB-UniRule"/>
</dbReference>
<dbReference type="Pfam" id="PF03074">
    <property type="entry name" value="GCS"/>
    <property type="match status" value="2"/>
</dbReference>
<evidence type="ECO:0000256" key="10">
    <source>
        <dbReference type="RuleBase" id="RU367135"/>
    </source>
</evidence>
<accession>A0A7R8H9V6</accession>
<evidence type="ECO:0000256" key="1">
    <source>
        <dbReference type="ARBA" id="ARBA00005006"/>
    </source>
</evidence>
<dbReference type="PANTHER" id="PTHR11164">
    <property type="entry name" value="GLUTAMATE CYSTEINE LIGASE"/>
    <property type="match status" value="1"/>
</dbReference>
<dbReference type="InterPro" id="IPR032675">
    <property type="entry name" value="LRR_dom_sf"/>
</dbReference>
<evidence type="ECO:0000256" key="3">
    <source>
        <dbReference type="ARBA" id="ARBA00012220"/>
    </source>
</evidence>
<comment type="pathway">
    <text evidence="1 10">Sulfur metabolism; glutathione biosynthesis; glutathione from L-cysteine and L-glutamate: step 1/2.</text>
</comment>
<dbReference type="InterPro" id="IPR014746">
    <property type="entry name" value="Gln_synth/guanido_kin_cat_dom"/>
</dbReference>